<dbReference type="AlphaFoldDB" id="A0AAN5CNR0"/>
<feature type="transmembrane region" description="Helical" evidence="6">
    <location>
        <begin position="160"/>
        <end position="177"/>
    </location>
</feature>
<dbReference type="Gene3D" id="1.20.1250.20">
    <property type="entry name" value="MFS general substrate transporter like domains"/>
    <property type="match status" value="2"/>
</dbReference>
<evidence type="ECO:0000313" key="9">
    <source>
        <dbReference type="Proteomes" id="UP001328107"/>
    </source>
</evidence>
<dbReference type="SUPFAM" id="SSF103473">
    <property type="entry name" value="MFS general substrate transporter"/>
    <property type="match status" value="1"/>
</dbReference>
<feature type="non-terminal residue" evidence="8">
    <location>
        <position position="1"/>
    </location>
</feature>
<sequence>VIEGFVVPSINCLGSRWFAPSEKSSMAALYASGTQISAATSPLIGSRLCGVDWMSGWPLIFYLFGWMGLSWLFLCFFVVSDTPASSRWTSTEETQYLERSLSSTTLKRATVIPWRSIFTSPSVYACIFANFTMYFCTAITLNFLPLYFKEELHISLKTNGMYSVAPFVGQVISKNLLSILADRMKREKWMSNTATVKIFQSIGSLGTAVILLSLATLPSCDTPSIAVILLFSYGILYAAGIPGFFTSMLVIAPAYTGTISSVSMVSAQLGSAFAPNFVSFIAYLESPYKWSIVFGVAASLQILSGIFFIAFGSGDEEEWAKNMNGEKEDPERRALNSSVVTQD</sequence>
<dbReference type="Proteomes" id="UP001328107">
    <property type="component" value="Unassembled WGS sequence"/>
</dbReference>
<feature type="transmembrane region" description="Helical" evidence="6">
    <location>
        <begin position="225"/>
        <end position="252"/>
    </location>
</feature>
<feature type="transmembrane region" description="Helical" evidence="6">
    <location>
        <begin position="123"/>
        <end position="148"/>
    </location>
</feature>
<feature type="transmembrane region" description="Helical" evidence="6">
    <location>
        <begin position="198"/>
        <end position="219"/>
    </location>
</feature>
<dbReference type="InterPro" id="IPR050382">
    <property type="entry name" value="MFS_Na/Anion_cotransporter"/>
</dbReference>
<feature type="transmembrane region" description="Helical" evidence="6">
    <location>
        <begin position="264"/>
        <end position="284"/>
    </location>
</feature>
<dbReference type="InterPro" id="IPR036259">
    <property type="entry name" value="MFS_trans_sf"/>
</dbReference>
<dbReference type="GO" id="GO:0022857">
    <property type="term" value="F:transmembrane transporter activity"/>
    <property type="evidence" value="ECO:0007669"/>
    <property type="project" value="InterPro"/>
</dbReference>
<feature type="transmembrane region" description="Helical" evidence="6">
    <location>
        <begin position="290"/>
        <end position="311"/>
    </location>
</feature>
<dbReference type="InterPro" id="IPR011701">
    <property type="entry name" value="MFS"/>
</dbReference>
<keyword evidence="9" id="KW-1185">Reference proteome</keyword>
<feature type="domain" description="Major facilitator superfamily (MFS) profile" evidence="7">
    <location>
        <begin position="1"/>
        <end position="316"/>
    </location>
</feature>
<feature type="compositionally biased region" description="Basic and acidic residues" evidence="5">
    <location>
        <begin position="324"/>
        <end position="334"/>
    </location>
</feature>
<evidence type="ECO:0000256" key="1">
    <source>
        <dbReference type="ARBA" id="ARBA00004141"/>
    </source>
</evidence>
<dbReference type="Pfam" id="PF07690">
    <property type="entry name" value="MFS_1"/>
    <property type="match status" value="1"/>
</dbReference>
<protein>
    <recommendedName>
        <fullName evidence="7">Major facilitator superfamily (MFS) profile domain-containing protein</fullName>
    </recommendedName>
</protein>
<organism evidence="8 9">
    <name type="scientific">Pristionchus mayeri</name>
    <dbReference type="NCBI Taxonomy" id="1317129"/>
    <lineage>
        <taxon>Eukaryota</taxon>
        <taxon>Metazoa</taxon>
        <taxon>Ecdysozoa</taxon>
        <taxon>Nematoda</taxon>
        <taxon>Chromadorea</taxon>
        <taxon>Rhabditida</taxon>
        <taxon>Rhabditina</taxon>
        <taxon>Diplogasteromorpha</taxon>
        <taxon>Diplogasteroidea</taxon>
        <taxon>Neodiplogasteridae</taxon>
        <taxon>Pristionchus</taxon>
    </lineage>
</organism>
<dbReference type="PANTHER" id="PTHR11662">
    <property type="entry name" value="SOLUTE CARRIER FAMILY 17"/>
    <property type="match status" value="1"/>
</dbReference>
<evidence type="ECO:0000313" key="8">
    <source>
        <dbReference type="EMBL" id="GMR47823.1"/>
    </source>
</evidence>
<keyword evidence="4 6" id="KW-0472">Membrane</keyword>
<keyword evidence="3 6" id="KW-1133">Transmembrane helix</keyword>
<reference evidence="9" key="1">
    <citation type="submission" date="2022-10" db="EMBL/GenBank/DDBJ databases">
        <title>Genome assembly of Pristionchus species.</title>
        <authorList>
            <person name="Yoshida K."/>
            <person name="Sommer R.J."/>
        </authorList>
    </citation>
    <scope>NUCLEOTIDE SEQUENCE [LARGE SCALE GENOMIC DNA]</scope>
    <source>
        <strain evidence="9">RS5460</strain>
    </source>
</reference>
<proteinExistence type="predicted"/>
<comment type="caution">
    <text evidence="8">The sequence shown here is derived from an EMBL/GenBank/DDBJ whole genome shotgun (WGS) entry which is preliminary data.</text>
</comment>
<evidence type="ECO:0000256" key="3">
    <source>
        <dbReference type="ARBA" id="ARBA00022989"/>
    </source>
</evidence>
<dbReference type="InterPro" id="IPR020846">
    <property type="entry name" value="MFS_dom"/>
</dbReference>
<feature type="region of interest" description="Disordered" evidence="5">
    <location>
        <begin position="322"/>
        <end position="343"/>
    </location>
</feature>
<name>A0AAN5CNR0_9BILA</name>
<feature type="transmembrane region" description="Helical" evidence="6">
    <location>
        <begin position="59"/>
        <end position="79"/>
    </location>
</feature>
<evidence type="ECO:0000256" key="5">
    <source>
        <dbReference type="SAM" id="MobiDB-lite"/>
    </source>
</evidence>
<dbReference type="GO" id="GO:0016020">
    <property type="term" value="C:membrane"/>
    <property type="evidence" value="ECO:0007669"/>
    <property type="project" value="UniProtKB-SubCell"/>
</dbReference>
<evidence type="ECO:0000256" key="2">
    <source>
        <dbReference type="ARBA" id="ARBA00022692"/>
    </source>
</evidence>
<dbReference type="FunFam" id="1.20.1250.20:FF:000355">
    <property type="entry name" value="SLC (SoLute Carrier) homolog"/>
    <property type="match status" value="1"/>
</dbReference>
<keyword evidence="2 6" id="KW-0812">Transmembrane</keyword>
<evidence type="ECO:0000259" key="7">
    <source>
        <dbReference type="PROSITE" id="PS50850"/>
    </source>
</evidence>
<dbReference type="PANTHER" id="PTHR11662:SF405">
    <property type="entry name" value="PROTEIN CBG12249"/>
    <property type="match status" value="1"/>
</dbReference>
<dbReference type="GO" id="GO:0006820">
    <property type="term" value="P:monoatomic anion transport"/>
    <property type="evidence" value="ECO:0007669"/>
    <property type="project" value="TreeGrafter"/>
</dbReference>
<accession>A0AAN5CNR0</accession>
<evidence type="ECO:0000256" key="6">
    <source>
        <dbReference type="SAM" id="Phobius"/>
    </source>
</evidence>
<evidence type="ECO:0000256" key="4">
    <source>
        <dbReference type="ARBA" id="ARBA00023136"/>
    </source>
</evidence>
<dbReference type="EMBL" id="BTRK01000004">
    <property type="protein sequence ID" value="GMR47823.1"/>
    <property type="molecule type" value="Genomic_DNA"/>
</dbReference>
<comment type="subcellular location">
    <subcellularLocation>
        <location evidence="1">Membrane</location>
        <topology evidence="1">Multi-pass membrane protein</topology>
    </subcellularLocation>
</comment>
<gene>
    <name evidence="8" type="ORF">PMAYCL1PPCAC_18018</name>
</gene>
<dbReference type="PROSITE" id="PS50850">
    <property type="entry name" value="MFS"/>
    <property type="match status" value="1"/>
</dbReference>